<evidence type="ECO:0000256" key="2">
    <source>
        <dbReference type="SAM" id="SignalP"/>
    </source>
</evidence>
<dbReference type="InterPro" id="IPR036116">
    <property type="entry name" value="FN3_sf"/>
</dbReference>
<dbReference type="Pfam" id="PF00754">
    <property type="entry name" value="F5_F8_type_C"/>
    <property type="match status" value="1"/>
</dbReference>
<proteinExistence type="inferred from homology"/>
<dbReference type="Gene3D" id="2.60.40.10">
    <property type="entry name" value="Immunoglobulins"/>
    <property type="match status" value="1"/>
</dbReference>
<dbReference type="Gene3D" id="1.10.1330.10">
    <property type="entry name" value="Dockerin domain"/>
    <property type="match status" value="1"/>
</dbReference>
<dbReference type="EMBL" id="JBHUPB010000007">
    <property type="protein sequence ID" value="MFD2967559.1"/>
    <property type="molecule type" value="Genomic_DNA"/>
</dbReference>
<dbReference type="InterPro" id="IPR008965">
    <property type="entry name" value="CBM2/CBM3_carb-bd_dom_sf"/>
</dbReference>
<dbReference type="InterPro" id="IPR033403">
    <property type="entry name" value="DUF5110"/>
</dbReference>
<gene>
    <name evidence="5" type="ORF">ACFS7Y_09170</name>
</gene>
<dbReference type="Pfam" id="PF00963">
    <property type="entry name" value="Cohesin"/>
    <property type="match status" value="1"/>
</dbReference>
<name>A0ABW6BHE3_9SPHI</name>
<dbReference type="InterPro" id="IPR000421">
    <property type="entry name" value="FA58C"/>
</dbReference>
<dbReference type="Gene3D" id="2.60.40.1180">
    <property type="entry name" value="Golgi alpha-mannosidase II"/>
    <property type="match status" value="2"/>
</dbReference>
<feature type="domain" description="Fibronectin type-III" evidence="4">
    <location>
        <begin position="869"/>
        <end position="952"/>
    </location>
</feature>
<dbReference type="SUPFAM" id="SSF74650">
    <property type="entry name" value="Galactose mutarotase-like"/>
    <property type="match status" value="1"/>
</dbReference>
<dbReference type="RefSeq" id="WP_320182841.1">
    <property type="nucleotide sequence ID" value="NZ_CP138332.1"/>
</dbReference>
<dbReference type="SUPFAM" id="SSF51011">
    <property type="entry name" value="Glycosyl hydrolase domain"/>
    <property type="match status" value="1"/>
</dbReference>
<feature type="domain" description="F5/8 type C" evidence="3">
    <location>
        <begin position="947"/>
        <end position="1091"/>
    </location>
</feature>
<dbReference type="Gene3D" id="2.60.40.680">
    <property type="match status" value="1"/>
</dbReference>
<dbReference type="InterPro" id="IPR018247">
    <property type="entry name" value="EF_Hand_1_Ca_BS"/>
</dbReference>
<dbReference type="CDD" id="cd06596">
    <property type="entry name" value="GH31_CPE1046"/>
    <property type="match status" value="1"/>
</dbReference>
<dbReference type="Gene3D" id="3.20.20.80">
    <property type="entry name" value="Glycosidases"/>
    <property type="match status" value="1"/>
</dbReference>
<dbReference type="PANTHER" id="PTHR22762:SF166">
    <property type="entry name" value="ALPHA-GLUCOSIDASE"/>
    <property type="match status" value="1"/>
</dbReference>
<dbReference type="InterPro" id="IPR011013">
    <property type="entry name" value="Gal_mutarotase_sf_dom"/>
</dbReference>
<dbReference type="PANTHER" id="PTHR22762">
    <property type="entry name" value="ALPHA-GLUCOSIDASE"/>
    <property type="match status" value="1"/>
</dbReference>
<reference evidence="6" key="1">
    <citation type="journal article" date="2019" name="Int. J. Syst. Evol. Microbiol.">
        <title>The Global Catalogue of Microorganisms (GCM) 10K type strain sequencing project: providing services to taxonomists for standard genome sequencing and annotation.</title>
        <authorList>
            <consortium name="The Broad Institute Genomics Platform"/>
            <consortium name="The Broad Institute Genome Sequencing Center for Infectious Disease"/>
            <person name="Wu L."/>
            <person name="Ma J."/>
        </authorList>
    </citation>
    <scope>NUCLEOTIDE SEQUENCE [LARGE SCALE GENOMIC DNA]</scope>
    <source>
        <strain evidence="6">KCTC 22814</strain>
    </source>
</reference>
<comment type="similarity">
    <text evidence="1">Belongs to the glycosyl hydrolase 31 family.</text>
</comment>
<evidence type="ECO:0000259" key="3">
    <source>
        <dbReference type="PROSITE" id="PS50022"/>
    </source>
</evidence>
<dbReference type="CDD" id="cd00063">
    <property type="entry name" value="FN3"/>
    <property type="match status" value="1"/>
</dbReference>
<dbReference type="SUPFAM" id="SSF49384">
    <property type="entry name" value="Carbohydrate-binding domain"/>
    <property type="match status" value="1"/>
</dbReference>
<dbReference type="InterPro" id="IPR025887">
    <property type="entry name" value="Glyco_hydro_31_N_dom"/>
</dbReference>
<dbReference type="PROSITE" id="PS50853">
    <property type="entry name" value="FN3"/>
    <property type="match status" value="1"/>
</dbReference>
<dbReference type="InterPro" id="IPR003961">
    <property type="entry name" value="FN3_dom"/>
</dbReference>
<organism evidence="5 6">
    <name type="scientific">Sphingobacterium bambusae</name>
    <dbReference type="NCBI Taxonomy" id="662858"/>
    <lineage>
        <taxon>Bacteria</taxon>
        <taxon>Pseudomonadati</taxon>
        <taxon>Bacteroidota</taxon>
        <taxon>Sphingobacteriia</taxon>
        <taxon>Sphingobacteriales</taxon>
        <taxon>Sphingobacteriaceae</taxon>
        <taxon>Sphingobacterium</taxon>
    </lineage>
</organism>
<sequence>MHFFCWYRKGSICLLLLLMSSFVVQAHVYRTSLSMMYDRSLERTTILDSPKIVGIRKVNNTTVEVVYANAQVLTFDFYANHIFRMFQDVKGGIIRNPQATPNAQILVDQPRKAVDFLDIADAADRVTLTTADIQCSIDKETSIFRIINRKSNKVVLESLAPITFEEAQVTILLKENPTEYFFGGGVQNGRFSHKGKSIAIENQNSWTDGGVASPTPYYWSTSGYAMMWHTFKKGKYAFGTPDKGVVRLSHETAYLDVFFMINDGAAALLNDFYQLTGNPVLLPKFSLYEGHLNAYNRDFWKEDEKGLLFEDGKRYKESQKDESGIKESLNGELANYQFSARAVIDRYKAYDMPLGWILPNDGYGAGYGQTQTLEGNIKNLHDFGEYARKNGVEIGLWTQSDLHPRDSVGALLQRDIVREVRDAGVRVLKTDVAWVGPGYSFGLNGVADVGHIMPYYGNNARPFIISLDGWAGTQRYAGIWSGDQTGGVWEYIRFHIPTYIGSGLSGQPNITSDMDGIFGGKNMKVNIRDFQWKTWTPMELNMDGWGANEKYPHALGEPATSINRLYLKLKSQLVPYSYSIAKEAVDGLPMIRAMFLEQPNRYTLGKATQYQYMYGPNFLVAPIYQETNADEKGNDIRNGIYLPDGEWIDYFTGEKYSGGRVINNIDAPLWKVPVFVKNGAIIPRTNANNNVQEIKNDQRIYELYPFGRSSFNAYDDDGRTEAYRYGKGVNTQLSSLQTADKATFTIHPSTGEFEGYERMKTTEVRFNVTEEPKKVRAQLNGKTLKLKKVHSITEFQGGDNVYFYDAQPDLNQFASKGSAFENVKLIKNPMVMIRIGKQDVSSTAITLQIDGFQFAPIDRNLVNTAALLAPTAEISDSLTQAYSLTPTWNKVSNADYYEIAFDDLIYSTIKENHLLFDGLEAETDYTFKIRAVNKAGTSEWRSFHAKTKANPLEFAITGVEAKTSVANQGGHEINKLFNKDEGDMWHTKWGETAVPFDMILDLKSVNQLDKFAYLPRTDGGNGTILKGSVLYSNDGDAWTAAGTFDWKRDAEVKGFTFSEHPVARFIKISVSEAVGGFGSGRELYVFKVPGSASYLPGDINNDRLVDENDLTAYVNYTGLRMGDGDFEGYVSNGDVNKNNLIDAYDISNVAVLLEGGAKPNEEEKVGGRLQLTASKTILKAGDIVEVTVSGEHLQSVNALSFALPYSQATFEFVGVEALQMKDMKNYTNDRLHTNGDRAIYPTFVNLGDKGPLNGSEVLFKIKLKAKHDTHFQLKAVDGILVDKKLQTISF</sequence>
<dbReference type="SUPFAM" id="SSF49265">
    <property type="entry name" value="Fibronectin type III"/>
    <property type="match status" value="1"/>
</dbReference>
<dbReference type="Pfam" id="PF13802">
    <property type="entry name" value="Gal_mutarotas_2"/>
    <property type="match status" value="1"/>
</dbReference>
<comment type="caution">
    <text evidence="5">The sequence shown here is derived from an EMBL/GenBank/DDBJ whole genome shotgun (WGS) entry which is preliminary data.</text>
</comment>
<dbReference type="Gene3D" id="2.60.120.260">
    <property type="entry name" value="Galactose-binding domain-like"/>
    <property type="match status" value="1"/>
</dbReference>
<dbReference type="Pfam" id="PF00041">
    <property type="entry name" value="fn3"/>
    <property type="match status" value="1"/>
</dbReference>
<dbReference type="SUPFAM" id="SSF51445">
    <property type="entry name" value="(Trans)glycosidases"/>
    <property type="match status" value="1"/>
</dbReference>
<dbReference type="InterPro" id="IPR013780">
    <property type="entry name" value="Glyco_hydro_b"/>
</dbReference>
<keyword evidence="6" id="KW-1185">Reference proteome</keyword>
<evidence type="ECO:0000313" key="5">
    <source>
        <dbReference type="EMBL" id="MFD2967559.1"/>
    </source>
</evidence>
<dbReference type="InterPro" id="IPR008979">
    <property type="entry name" value="Galactose-bd-like_sf"/>
</dbReference>
<evidence type="ECO:0000256" key="1">
    <source>
        <dbReference type="ARBA" id="ARBA00007806"/>
    </source>
</evidence>
<evidence type="ECO:0000313" key="6">
    <source>
        <dbReference type="Proteomes" id="UP001597525"/>
    </source>
</evidence>
<dbReference type="InterPro" id="IPR017853">
    <property type="entry name" value="GH"/>
</dbReference>
<accession>A0ABW6BHE3</accession>
<dbReference type="Pfam" id="PF21365">
    <property type="entry name" value="Glyco_hydro_31_3rd"/>
    <property type="match status" value="1"/>
</dbReference>
<dbReference type="PROSITE" id="PS50022">
    <property type="entry name" value="FA58C_3"/>
    <property type="match status" value="1"/>
</dbReference>
<protein>
    <submittedName>
        <fullName evidence="5">TIM-barrel domain-containing protein</fullName>
    </submittedName>
</protein>
<dbReference type="InterPro" id="IPR036439">
    <property type="entry name" value="Dockerin_dom_sf"/>
</dbReference>
<dbReference type="Proteomes" id="UP001597525">
    <property type="component" value="Unassembled WGS sequence"/>
</dbReference>
<dbReference type="CDD" id="cd14752">
    <property type="entry name" value="GH31_N"/>
    <property type="match status" value="1"/>
</dbReference>
<dbReference type="InterPro" id="IPR048395">
    <property type="entry name" value="Glyco_hydro_31_C"/>
</dbReference>
<dbReference type="SUPFAM" id="SSF63446">
    <property type="entry name" value="Type I dockerin domain"/>
    <property type="match status" value="1"/>
</dbReference>
<dbReference type="Pfam" id="PF17137">
    <property type="entry name" value="DUF5110"/>
    <property type="match status" value="1"/>
</dbReference>
<dbReference type="InterPro" id="IPR013783">
    <property type="entry name" value="Ig-like_fold"/>
</dbReference>
<dbReference type="InterPro" id="IPR002102">
    <property type="entry name" value="Cohesin_dom"/>
</dbReference>
<feature type="chain" id="PRO_5047542234" evidence="2">
    <location>
        <begin position="27"/>
        <end position="1290"/>
    </location>
</feature>
<dbReference type="InterPro" id="IPR000322">
    <property type="entry name" value="Glyco_hydro_31_TIM"/>
</dbReference>
<dbReference type="Pfam" id="PF01055">
    <property type="entry name" value="Glyco_hydro_31_2nd"/>
    <property type="match status" value="1"/>
</dbReference>
<feature type="signal peptide" evidence="2">
    <location>
        <begin position="1"/>
        <end position="26"/>
    </location>
</feature>
<dbReference type="PROSITE" id="PS00018">
    <property type="entry name" value="EF_HAND_1"/>
    <property type="match status" value="2"/>
</dbReference>
<keyword evidence="2" id="KW-0732">Signal</keyword>
<dbReference type="SUPFAM" id="SSF49785">
    <property type="entry name" value="Galactose-binding domain-like"/>
    <property type="match status" value="1"/>
</dbReference>
<dbReference type="Gene3D" id="2.60.40.1760">
    <property type="entry name" value="glycosyl hydrolase (family 31)"/>
    <property type="match status" value="1"/>
</dbReference>
<evidence type="ECO:0000259" key="4">
    <source>
        <dbReference type="PROSITE" id="PS50853"/>
    </source>
</evidence>